<reference evidence="2 3" key="1">
    <citation type="journal article" date="2017" name="Gigascience">
        <title>Draft genome of the honey bee ectoparasitic mite, Tropilaelaps mercedesae, is shaped by the parasitic life history.</title>
        <authorList>
            <person name="Dong X."/>
            <person name="Armstrong S.D."/>
            <person name="Xia D."/>
            <person name="Makepeace B.L."/>
            <person name="Darby A.C."/>
            <person name="Kadowaki T."/>
        </authorList>
    </citation>
    <scope>NUCLEOTIDE SEQUENCE [LARGE SCALE GENOMIC DNA]</scope>
    <source>
        <strain evidence="2">Wuxi-XJTLU</strain>
    </source>
</reference>
<accession>A0A1V9XJH5</accession>
<keyword evidence="3" id="KW-1185">Reference proteome</keyword>
<dbReference type="AlphaFoldDB" id="A0A1V9XJH5"/>
<dbReference type="EMBL" id="MNPL01009837">
    <property type="protein sequence ID" value="OQR73512.1"/>
    <property type="molecule type" value="Genomic_DNA"/>
</dbReference>
<evidence type="ECO:0000313" key="2">
    <source>
        <dbReference type="EMBL" id="OQR73512.1"/>
    </source>
</evidence>
<dbReference type="InParanoid" id="A0A1V9XJH5"/>
<comment type="caution">
    <text evidence="2">The sequence shown here is derived from an EMBL/GenBank/DDBJ whole genome shotgun (WGS) entry which is preliminary data.</text>
</comment>
<proteinExistence type="predicted"/>
<dbReference type="Proteomes" id="UP000192247">
    <property type="component" value="Unassembled WGS sequence"/>
</dbReference>
<sequence>MHYYLDDGAPSIGRSQFTENHVVPEDTGRFQSEREPSIQKNKDRPSFPSTLTLVNKIFRQPPPQDAEDDTDALHPTPAS</sequence>
<feature type="compositionally biased region" description="Basic and acidic residues" evidence="1">
    <location>
        <begin position="22"/>
        <end position="45"/>
    </location>
</feature>
<protein>
    <submittedName>
        <fullName evidence="2">Uncharacterized protein</fullName>
    </submittedName>
</protein>
<evidence type="ECO:0000313" key="3">
    <source>
        <dbReference type="Proteomes" id="UP000192247"/>
    </source>
</evidence>
<gene>
    <name evidence="2" type="ORF">BIW11_09687</name>
</gene>
<feature type="region of interest" description="Disordered" evidence="1">
    <location>
        <begin position="1"/>
        <end position="79"/>
    </location>
</feature>
<organism evidence="2 3">
    <name type="scientific">Tropilaelaps mercedesae</name>
    <dbReference type="NCBI Taxonomy" id="418985"/>
    <lineage>
        <taxon>Eukaryota</taxon>
        <taxon>Metazoa</taxon>
        <taxon>Ecdysozoa</taxon>
        <taxon>Arthropoda</taxon>
        <taxon>Chelicerata</taxon>
        <taxon>Arachnida</taxon>
        <taxon>Acari</taxon>
        <taxon>Parasitiformes</taxon>
        <taxon>Mesostigmata</taxon>
        <taxon>Gamasina</taxon>
        <taxon>Dermanyssoidea</taxon>
        <taxon>Laelapidae</taxon>
        <taxon>Tropilaelaps</taxon>
    </lineage>
</organism>
<evidence type="ECO:0000256" key="1">
    <source>
        <dbReference type="SAM" id="MobiDB-lite"/>
    </source>
</evidence>
<name>A0A1V9XJH5_9ACAR</name>